<organism evidence="1 2">
    <name type="scientific">Prochlorococcus marinus (strain MIT 9313)</name>
    <dbReference type="NCBI Taxonomy" id="74547"/>
    <lineage>
        <taxon>Bacteria</taxon>
        <taxon>Bacillati</taxon>
        <taxon>Cyanobacteriota</taxon>
        <taxon>Cyanophyceae</taxon>
        <taxon>Synechococcales</taxon>
        <taxon>Prochlorococcaceae</taxon>
        <taxon>Prochlorococcus</taxon>
    </lineage>
</organism>
<keyword evidence="2" id="KW-1185">Reference proteome</keyword>
<dbReference type="eggNOG" id="ENOG5030R9E">
    <property type="taxonomic scope" value="Bacteria"/>
</dbReference>
<dbReference type="KEGG" id="pmt:PMT_2463"/>
<accession>B9ERB3</accession>
<reference evidence="1 2" key="1">
    <citation type="journal article" date="2003" name="Nature">
        <title>Genome divergence in two Prochlorococcus ecotypes reflects oceanic niche differentiation.</title>
        <authorList>
            <person name="Rocap G."/>
            <person name="Larimer F.W."/>
            <person name="Lamerdin J.E."/>
            <person name="Malfatti S."/>
            <person name="Chain P."/>
            <person name="Ahlgren N.A."/>
            <person name="Arellano A."/>
            <person name="Coleman M."/>
            <person name="Hauser L."/>
            <person name="Hess W.R."/>
            <person name="Johnson Z.I."/>
            <person name="Land M.L."/>
            <person name="Lindell D."/>
            <person name="Post A.F."/>
            <person name="Regala W."/>
            <person name="Shah M."/>
            <person name="Shaw S.L."/>
            <person name="Steglich C."/>
            <person name="Sullivan M.B."/>
            <person name="Ting C.S."/>
            <person name="Tolonen A."/>
            <person name="Webb E.A."/>
            <person name="Zinser E.R."/>
            <person name="Chisholm S.W."/>
        </authorList>
    </citation>
    <scope>NUCLEOTIDE SEQUENCE [LARGE SCALE GENOMIC DNA]</scope>
    <source>
        <strain evidence="2">MIT 9313</strain>
    </source>
</reference>
<evidence type="ECO:0000313" key="2">
    <source>
        <dbReference type="Proteomes" id="UP000001423"/>
    </source>
</evidence>
<name>B9ERB3_PROMM</name>
<evidence type="ECO:0000313" key="1">
    <source>
        <dbReference type="EMBL" id="CAX31981.1"/>
    </source>
</evidence>
<protein>
    <submittedName>
        <fullName evidence="1">Uncharacterized protein</fullName>
    </submittedName>
</protein>
<dbReference type="Proteomes" id="UP000001423">
    <property type="component" value="Chromosome"/>
</dbReference>
<gene>
    <name evidence="1" type="ordered locus">PMT_2463</name>
</gene>
<dbReference type="RefSeq" id="WP_041384374.1">
    <property type="nucleotide sequence ID" value="NC_005071.1"/>
</dbReference>
<dbReference type="HOGENOM" id="CLU_2900617_0_0_3"/>
<dbReference type="AlphaFoldDB" id="B9ERB3"/>
<proteinExistence type="predicted"/>
<sequence length="62" mass="7333">MTRYSKNKKSCVQLEKKWIEARFAEYQDNDEASEPSEGQFFLIDKITREKHLGRNLAQAKKV</sequence>
<dbReference type="EMBL" id="BX548175">
    <property type="protein sequence ID" value="CAX31981.1"/>
    <property type="molecule type" value="Genomic_DNA"/>
</dbReference>